<dbReference type="EMBL" id="ML121580">
    <property type="protein sequence ID" value="RPB19962.1"/>
    <property type="molecule type" value="Genomic_DNA"/>
</dbReference>
<dbReference type="InParanoid" id="A0A3N4LET4"/>
<dbReference type="AlphaFoldDB" id="A0A3N4LET4"/>
<protein>
    <submittedName>
        <fullName evidence="1">Uncharacterized protein</fullName>
    </submittedName>
</protein>
<proteinExistence type="predicted"/>
<dbReference type="Proteomes" id="UP000267821">
    <property type="component" value="Unassembled WGS sequence"/>
</dbReference>
<evidence type="ECO:0000313" key="2">
    <source>
        <dbReference type="Proteomes" id="UP000267821"/>
    </source>
</evidence>
<organism evidence="1 2">
    <name type="scientific">Terfezia boudieri ATCC MYA-4762</name>
    <dbReference type="NCBI Taxonomy" id="1051890"/>
    <lineage>
        <taxon>Eukaryota</taxon>
        <taxon>Fungi</taxon>
        <taxon>Dikarya</taxon>
        <taxon>Ascomycota</taxon>
        <taxon>Pezizomycotina</taxon>
        <taxon>Pezizomycetes</taxon>
        <taxon>Pezizales</taxon>
        <taxon>Pezizaceae</taxon>
        <taxon>Terfezia</taxon>
    </lineage>
</organism>
<accession>A0A3N4LET4</accession>
<reference evidence="1 2" key="1">
    <citation type="journal article" date="2018" name="Nat. Ecol. Evol.">
        <title>Pezizomycetes genomes reveal the molecular basis of ectomycorrhizal truffle lifestyle.</title>
        <authorList>
            <person name="Murat C."/>
            <person name="Payen T."/>
            <person name="Noel B."/>
            <person name="Kuo A."/>
            <person name="Morin E."/>
            <person name="Chen J."/>
            <person name="Kohler A."/>
            <person name="Krizsan K."/>
            <person name="Balestrini R."/>
            <person name="Da Silva C."/>
            <person name="Montanini B."/>
            <person name="Hainaut M."/>
            <person name="Levati E."/>
            <person name="Barry K.W."/>
            <person name="Belfiori B."/>
            <person name="Cichocki N."/>
            <person name="Clum A."/>
            <person name="Dockter R.B."/>
            <person name="Fauchery L."/>
            <person name="Guy J."/>
            <person name="Iotti M."/>
            <person name="Le Tacon F."/>
            <person name="Lindquist E.A."/>
            <person name="Lipzen A."/>
            <person name="Malagnac F."/>
            <person name="Mello A."/>
            <person name="Molinier V."/>
            <person name="Miyauchi S."/>
            <person name="Poulain J."/>
            <person name="Riccioni C."/>
            <person name="Rubini A."/>
            <person name="Sitrit Y."/>
            <person name="Splivallo R."/>
            <person name="Traeger S."/>
            <person name="Wang M."/>
            <person name="Zifcakova L."/>
            <person name="Wipf D."/>
            <person name="Zambonelli A."/>
            <person name="Paolocci F."/>
            <person name="Nowrousian M."/>
            <person name="Ottonello S."/>
            <person name="Baldrian P."/>
            <person name="Spatafora J.W."/>
            <person name="Henrissat B."/>
            <person name="Nagy L.G."/>
            <person name="Aury J.M."/>
            <person name="Wincker P."/>
            <person name="Grigoriev I.V."/>
            <person name="Bonfante P."/>
            <person name="Martin F.M."/>
        </authorList>
    </citation>
    <scope>NUCLEOTIDE SEQUENCE [LARGE SCALE GENOMIC DNA]</scope>
    <source>
        <strain evidence="1 2">ATCC MYA-4762</strain>
    </source>
</reference>
<feature type="non-terminal residue" evidence="1">
    <location>
        <position position="1"/>
    </location>
</feature>
<sequence>GTYLTHNTIPLSTRHNIFATWHDYMQRPIFYARSNINMRQHTQYIQHTLYQT</sequence>
<keyword evidence="2" id="KW-1185">Reference proteome</keyword>
<name>A0A3N4LET4_9PEZI</name>
<gene>
    <name evidence="1" type="ORF">L211DRAFT_842180</name>
</gene>
<evidence type="ECO:0000313" key="1">
    <source>
        <dbReference type="EMBL" id="RPB19962.1"/>
    </source>
</evidence>